<accession>A0ABU0FJM0</accession>
<keyword evidence="6 8" id="KW-0067">ATP-binding</keyword>
<dbReference type="Gene3D" id="3.40.50.300">
    <property type="entry name" value="P-loop containing nucleotide triphosphate hydrolases"/>
    <property type="match status" value="2"/>
</dbReference>
<dbReference type="PROSITE" id="PS50893">
    <property type="entry name" value="ABC_TRANSPORTER_2"/>
    <property type="match status" value="1"/>
</dbReference>
<dbReference type="PANTHER" id="PTHR43790:SF9">
    <property type="entry name" value="GALACTOFURANOSE TRANSPORTER ATP-BINDING PROTEIN YTFR"/>
    <property type="match status" value="1"/>
</dbReference>
<dbReference type="InterPro" id="IPR003593">
    <property type="entry name" value="AAA+_ATPase"/>
</dbReference>
<dbReference type="EMBL" id="JAUSVK010000001">
    <property type="protein sequence ID" value="MDQ0394804.1"/>
    <property type="molecule type" value="Genomic_DNA"/>
</dbReference>
<proteinExistence type="inferred from homology"/>
<keyword evidence="9" id="KW-1185">Reference proteome</keyword>
<comment type="similarity">
    <text evidence="1">Belongs to the ABC transporter superfamily.</text>
</comment>
<keyword evidence="2" id="KW-0813">Transport</keyword>
<keyword evidence="4" id="KW-0677">Repeat</keyword>
<protein>
    <submittedName>
        <fullName evidence="8">Ribose transport system ATP-binding protein</fullName>
    </submittedName>
</protein>
<dbReference type="CDD" id="cd03215">
    <property type="entry name" value="ABC_Carb_Monos_II"/>
    <property type="match status" value="1"/>
</dbReference>
<evidence type="ECO:0000256" key="6">
    <source>
        <dbReference type="ARBA" id="ARBA00022840"/>
    </source>
</evidence>
<evidence type="ECO:0000313" key="9">
    <source>
        <dbReference type="Proteomes" id="UP001237448"/>
    </source>
</evidence>
<gene>
    <name evidence="8" type="ORF">J3R73_004596</name>
</gene>
<dbReference type="GO" id="GO:0005524">
    <property type="term" value="F:ATP binding"/>
    <property type="evidence" value="ECO:0007669"/>
    <property type="project" value="UniProtKB-KW"/>
</dbReference>
<evidence type="ECO:0000256" key="3">
    <source>
        <dbReference type="ARBA" id="ARBA00022597"/>
    </source>
</evidence>
<feature type="domain" description="ABC transporter" evidence="7">
    <location>
        <begin position="5"/>
        <end position="496"/>
    </location>
</feature>
<name>A0ABU0FJM0_9HYPH</name>
<comment type="caution">
    <text evidence="8">The sequence shown here is derived from an EMBL/GenBank/DDBJ whole genome shotgun (WGS) entry which is preliminary data.</text>
</comment>
<dbReference type="Proteomes" id="UP001237448">
    <property type="component" value="Unassembled WGS sequence"/>
</dbReference>
<sequence>MAALLEARNLTKRYPGTIALQDVSFDLQHGEVHCLMGENGAGKSTLIKILAGATAHDSGQILIEGREVGHTQVRQRRDLGISVIYQDLNLVPQLTVAENIFLGHEPRTAAGMVDARRMERLSAELIAMLGVSFPETAKVGDLPIPLQQLTATARALSLNGKVLIMDEPSTVLSGKDLEILFDVVRRLRAGGIGIVYISHHLEEVFALGDRVTVLRDGHFVATRAVADTSKDELIRMMVGRSLNDLNKPMGGRAVGAERLRVTALSRGKVLKDISFSLHRGEVLGVAGLVGAGRTELARAIVGLDRFDSGAIHLDGQPRRIRNPNRAVALGISLVPEDRKAEGLVSVLTIRANASLSVLPRMTRFGFIRFRRLREKIDALARTMAIKAPRLDALVSGLSGGNQQKVVLAKCLATDCKVLILDEPTRGVDVGAKVEIYRLIDGLVREGMAILLISSELPEILTLSDRILVMSQGRIAAELDAKGATQEQIMAYAAQSAHRAEPAGATP</sequence>
<dbReference type="InterPro" id="IPR017871">
    <property type="entry name" value="ABC_transporter-like_CS"/>
</dbReference>
<evidence type="ECO:0000313" key="8">
    <source>
        <dbReference type="EMBL" id="MDQ0394804.1"/>
    </source>
</evidence>
<evidence type="ECO:0000256" key="4">
    <source>
        <dbReference type="ARBA" id="ARBA00022737"/>
    </source>
</evidence>
<dbReference type="CDD" id="cd03216">
    <property type="entry name" value="ABC_Carb_Monos_I"/>
    <property type="match status" value="1"/>
</dbReference>
<evidence type="ECO:0000259" key="7">
    <source>
        <dbReference type="PROSITE" id="PS50893"/>
    </source>
</evidence>
<evidence type="ECO:0000256" key="5">
    <source>
        <dbReference type="ARBA" id="ARBA00022741"/>
    </source>
</evidence>
<dbReference type="InterPro" id="IPR050107">
    <property type="entry name" value="ABC_carbohydrate_import_ATPase"/>
</dbReference>
<keyword evidence="3" id="KW-0762">Sugar transport</keyword>
<evidence type="ECO:0000256" key="2">
    <source>
        <dbReference type="ARBA" id="ARBA00022448"/>
    </source>
</evidence>
<dbReference type="RefSeq" id="WP_307432543.1">
    <property type="nucleotide sequence ID" value="NZ_JAUSVK010000001.1"/>
</dbReference>
<dbReference type="PANTHER" id="PTHR43790">
    <property type="entry name" value="CARBOHYDRATE TRANSPORT ATP-BINDING PROTEIN MG119-RELATED"/>
    <property type="match status" value="1"/>
</dbReference>
<dbReference type="Pfam" id="PF00005">
    <property type="entry name" value="ABC_tran"/>
    <property type="match status" value="2"/>
</dbReference>
<organism evidence="8 9">
    <name type="scientific">Labrys monachus</name>
    <dbReference type="NCBI Taxonomy" id="217067"/>
    <lineage>
        <taxon>Bacteria</taxon>
        <taxon>Pseudomonadati</taxon>
        <taxon>Pseudomonadota</taxon>
        <taxon>Alphaproteobacteria</taxon>
        <taxon>Hyphomicrobiales</taxon>
        <taxon>Xanthobacteraceae</taxon>
        <taxon>Labrys</taxon>
    </lineage>
</organism>
<dbReference type="InterPro" id="IPR027417">
    <property type="entry name" value="P-loop_NTPase"/>
</dbReference>
<evidence type="ECO:0000256" key="1">
    <source>
        <dbReference type="ARBA" id="ARBA00005417"/>
    </source>
</evidence>
<dbReference type="InterPro" id="IPR003439">
    <property type="entry name" value="ABC_transporter-like_ATP-bd"/>
</dbReference>
<dbReference type="SUPFAM" id="SSF52540">
    <property type="entry name" value="P-loop containing nucleoside triphosphate hydrolases"/>
    <property type="match status" value="2"/>
</dbReference>
<keyword evidence="5" id="KW-0547">Nucleotide-binding</keyword>
<dbReference type="SMART" id="SM00382">
    <property type="entry name" value="AAA"/>
    <property type="match status" value="2"/>
</dbReference>
<dbReference type="PROSITE" id="PS00211">
    <property type="entry name" value="ABC_TRANSPORTER_1"/>
    <property type="match status" value="1"/>
</dbReference>
<reference evidence="8 9" key="1">
    <citation type="submission" date="2023-07" db="EMBL/GenBank/DDBJ databases">
        <title>Genomic Encyclopedia of Type Strains, Phase IV (KMG-IV): sequencing the most valuable type-strain genomes for metagenomic binning, comparative biology and taxonomic classification.</title>
        <authorList>
            <person name="Goeker M."/>
        </authorList>
    </citation>
    <scope>NUCLEOTIDE SEQUENCE [LARGE SCALE GENOMIC DNA]</scope>
    <source>
        <strain evidence="8 9">DSM 5896</strain>
    </source>
</reference>